<dbReference type="EMBL" id="CP136958">
    <property type="protein sequence ID" value="WOT02046.1"/>
    <property type="molecule type" value="Genomic_DNA"/>
</dbReference>
<dbReference type="PANTHER" id="PTHR33843">
    <property type="entry name" value="ASCORBATE-SPECIFIC PTS SYSTEM EIIC COMPONENT"/>
    <property type="match status" value="1"/>
</dbReference>
<reference evidence="15" key="1">
    <citation type="submission" date="2017-12" db="EMBL/GenBank/DDBJ databases">
        <authorList>
            <person name="Thomas-White K."/>
            <person name="Wolfe A.J."/>
        </authorList>
    </citation>
    <scope>NUCLEOTIDE SEQUENCE</scope>
    <source>
        <strain evidence="15">UMB0763</strain>
    </source>
</reference>
<dbReference type="AlphaFoldDB" id="A0AAF1BWN9"/>
<feature type="transmembrane region" description="Helical" evidence="14">
    <location>
        <begin position="421"/>
        <end position="444"/>
    </location>
</feature>
<evidence type="ECO:0000256" key="2">
    <source>
        <dbReference type="ARBA" id="ARBA00011738"/>
    </source>
</evidence>
<keyword evidence="3" id="KW-0813">Transport</keyword>
<sequence>MNSFLMVLVDIFRQPAVIIGLIALIGLTLQRKSFSDSMKGTVKSFIGFLVLASGAGIVDTALKPFGAMFQDVFHVQGVVPNNEAIVAPALVEYGTVAALIFFFGMIVNILLARFTNFKYIYLSGHVALYQSVMLAIIFMVSGMSAWQAVLFGALAEGVITTVSPALVQPFMHKVTGSDDVALGHTGGMGIAFAGLLAKITGGNPEHSTEKMNVPKNLGFIRDTNVVIFLSMSLVYLVVALIAGPTYVESQVSDGQNYILWAIMQAGMFAAGVFVILAGVRAVLNEIVPAFQGISTKLVPNSKPALDVPITFPFAPNAVMVGFFSSLVAGIICMVIFGFAGLTIIIPGVIAHFMTGAASGVIGNAQGGRRGAIIGAFGNGVIISVVPLVLVPFLGDLGSSSATFSDSDFGVFGLYYGLMSNFGQYGIMGAVVIALVVLFVASALIGRSNAAREAQGV</sequence>
<evidence type="ECO:0000256" key="12">
    <source>
        <dbReference type="ARBA" id="ARBA00039702"/>
    </source>
</evidence>
<evidence type="ECO:0000256" key="1">
    <source>
        <dbReference type="ARBA" id="ARBA00004651"/>
    </source>
</evidence>
<evidence type="ECO:0000256" key="7">
    <source>
        <dbReference type="ARBA" id="ARBA00022692"/>
    </source>
</evidence>
<keyword evidence="8 14" id="KW-1133">Transmembrane helix</keyword>
<evidence type="ECO:0000256" key="9">
    <source>
        <dbReference type="ARBA" id="ARBA00023136"/>
    </source>
</evidence>
<protein>
    <recommendedName>
        <fullName evidence="12">Ascorbate-specific PTS system EIIC component</fullName>
    </recommendedName>
    <alternativeName>
        <fullName evidence="13">Ascorbate-specific permease IIC component UlaA</fullName>
    </alternativeName>
</protein>
<dbReference type="Proteomes" id="UP000234560">
    <property type="component" value="Chromosome"/>
</dbReference>
<comment type="similarity">
    <text evidence="11">Belongs to the UlaA family.</text>
</comment>
<keyword evidence="4" id="KW-1003">Cell membrane</keyword>
<feature type="transmembrane region" description="Helical" evidence="14">
    <location>
        <begin position="93"/>
        <end position="112"/>
    </location>
</feature>
<evidence type="ECO:0000256" key="6">
    <source>
        <dbReference type="ARBA" id="ARBA00022683"/>
    </source>
</evidence>
<feature type="transmembrane region" description="Helical" evidence="14">
    <location>
        <begin position="12"/>
        <end position="29"/>
    </location>
</feature>
<evidence type="ECO:0000256" key="8">
    <source>
        <dbReference type="ARBA" id="ARBA00022989"/>
    </source>
</evidence>
<name>A0AAF1BWN9_9CORY</name>
<dbReference type="InterPro" id="IPR051562">
    <property type="entry name" value="Ascorbate-PTS_EIIC"/>
</dbReference>
<evidence type="ECO:0000256" key="4">
    <source>
        <dbReference type="ARBA" id="ARBA00022475"/>
    </source>
</evidence>
<keyword evidence="9 14" id="KW-0472">Membrane</keyword>
<dbReference type="GO" id="GO:0005886">
    <property type="term" value="C:plasma membrane"/>
    <property type="evidence" value="ECO:0007669"/>
    <property type="project" value="UniProtKB-SubCell"/>
</dbReference>
<proteinExistence type="inferred from homology"/>
<dbReference type="PANTHER" id="PTHR33843:SF4">
    <property type="entry name" value="ASCORBATE-SPECIFIC PTS SYSTEM EIIC COMPONENT"/>
    <property type="match status" value="1"/>
</dbReference>
<gene>
    <name evidence="15" type="ORF">CYJ47_12490</name>
</gene>
<dbReference type="NCBIfam" id="NF006922">
    <property type="entry name" value="PRK09410.1-5"/>
    <property type="match status" value="1"/>
</dbReference>
<evidence type="ECO:0000256" key="3">
    <source>
        <dbReference type="ARBA" id="ARBA00022448"/>
    </source>
</evidence>
<comment type="subunit">
    <text evidence="2">Homodimer.</text>
</comment>
<evidence type="ECO:0000313" key="16">
    <source>
        <dbReference type="Proteomes" id="UP000234560"/>
    </source>
</evidence>
<feature type="transmembrane region" description="Helical" evidence="14">
    <location>
        <begin position="371"/>
        <end position="393"/>
    </location>
</feature>
<evidence type="ECO:0000256" key="13">
    <source>
        <dbReference type="ARBA" id="ARBA00042859"/>
    </source>
</evidence>
<feature type="transmembrane region" description="Helical" evidence="14">
    <location>
        <begin position="258"/>
        <end position="283"/>
    </location>
</feature>
<feature type="transmembrane region" description="Helical" evidence="14">
    <location>
        <begin position="41"/>
        <end position="58"/>
    </location>
</feature>
<dbReference type="NCBIfam" id="NF009553">
    <property type="entry name" value="PRK12997.1-5"/>
    <property type="match status" value="1"/>
</dbReference>
<evidence type="ECO:0000313" key="15">
    <source>
        <dbReference type="EMBL" id="WOT02046.1"/>
    </source>
</evidence>
<feature type="transmembrane region" description="Helical" evidence="14">
    <location>
        <begin position="225"/>
        <end position="246"/>
    </location>
</feature>
<feature type="transmembrane region" description="Helical" evidence="14">
    <location>
        <begin position="119"/>
        <end position="140"/>
    </location>
</feature>
<dbReference type="Pfam" id="PF03611">
    <property type="entry name" value="EIIC-GAT"/>
    <property type="match status" value="1"/>
</dbReference>
<reference evidence="15" key="2">
    <citation type="submission" date="2023-10" db="EMBL/GenBank/DDBJ databases">
        <authorList>
            <person name="Choi B."/>
        </authorList>
    </citation>
    <scope>NUCLEOTIDE SEQUENCE</scope>
    <source>
        <strain evidence="15">UMB0763</strain>
    </source>
</reference>
<dbReference type="RefSeq" id="WP_101678171.1">
    <property type="nucleotide sequence ID" value="NZ_CP136958.1"/>
</dbReference>
<evidence type="ECO:0000256" key="11">
    <source>
        <dbReference type="ARBA" id="ARBA00038218"/>
    </source>
</evidence>
<dbReference type="NCBIfam" id="NF006920">
    <property type="entry name" value="PRK09410.1-2"/>
    <property type="match status" value="1"/>
</dbReference>
<evidence type="ECO:0000256" key="5">
    <source>
        <dbReference type="ARBA" id="ARBA00022597"/>
    </source>
</evidence>
<dbReference type="KEGG" id="cpyr:CYJ47_12490"/>
<keyword evidence="7 14" id="KW-0812">Transmembrane</keyword>
<keyword evidence="6" id="KW-0598">Phosphotransferase system</keyword>
<organism evidence="15 16">
    <name type="scientific">Corynebacterium pyruviciproducens</name>
    <dbReference type="NCBI Taxonomy" id="598660"/>
    <lineage>
        <taxon>Bacteria</taxon>
        <taxon>Bacillati</taxon>
        <taxon>Actinomycetota</taxon>
        <taxon>Actinomycetes</taxon>
        <taxon>Mycobacteriales</taxon>
        <taxon>Corynebacteriaceae</taxon>
        <taxon>Corynebacterium</taxon>
    </lineage>
</organism>
<dbReference type="InterPro" id="IPR004703">
    <property type="entry name" value="PTS_sugar-sp_permease"/>
</dbReference>
<comment type="subcellular location">
    <subcellularLocation>
        <location evidence="1">Cell membrane</location>
        <topology evidence="1">Multi-pass membrane protein</topology>
    </subcellularLocation>
</comment>
<accession>A0AAF1BWN9</accession>
<evidence type="ECO:0000256" key="14">
    <source>
        <dbReference type="SAM" id="Phobius"/>
    </source>
</evidence>
<feature type="transmembrane region" description="Helical" evidence="14">
    <location>
        <begin position="146"/>
        <end position="167"/>
    </location>
</feature>
<evidence type="ECO:0000256" key="10">
    <source>
        <dbReference type="ARBA" id="ARBA00037387"/>
    </source>
</evidence>
<dbReference type="GO" id="GO:0009401">
    <property type="term" value="P:phosphoenolpyruvate-dependent sugar phosphotransferase system"/>
    <property type="evidence" value="ECO:0007669"/>
    <property type="project" value="UniProtKB-KW"/>
</dbReference>
<comment type="function">
    <text evidence="10">The phosphoenolpyruvate-dependent sugar phosphotransferase system (sugar PTS), a major carbohydrate active transport system, catalyzes the phosphorylation of incoming sugar substrates concomitantly with their translocation across the cell membrane. The enzyme II UlaABC PTS system is involved in ascorbate transport.</text>
</comment>
<keyword evidence="5" id="KW-0762">Sugar transport</keyword>